<evidence type="ECO:0000313" key="4">
    <source>
        <dbReference type="Proteomes" id="UP000279259"/>
    </source>
</evidence>
<organism evidence="3 4">
    <name type="scientific">Saitozyma podzolica</name>
    <dbReference type="NCBI Taxonomy" id="1890683"/>
    <lineage>
        <taxon>Eukaryota</taxon>
        <taxon>Fungi</taxon>
        <taxon>Dikarya</taxon>
        <taxon>Basidiomycota</taxon>
        <taxon>Agaricomycotina</taxon>
        <taxon>Tremellomycetes</taxon>
        <taxon>Tremellales</taxon>
        <taxon>Trimorphomycetaceae</taxon>
        <taxon>Saitozyma</taxon>
    </lineage>
</organism>
<name>A0A427YVZ6_9TREE</name>
<feature type="domain" description="VOC" evidence="2">
    <location>
        <begin position="163"/>
        <end position="287"/>
    </location>
</feature>
<dbReference type="GO" id="GO:0046872">
    <property type="term" value="F:metal ion binding"/>
    <property type="evidence" value="ECO:0007669"/>
    <property type="project" value="UniProtKB-KW"/>
</dbReference>
<dbReference type="AlphaFoldDB" id="A0A427YVZ6"/>
<dbReference type="PANTHER" id="PTHR43048">
    <property type="entry name" value="METHYLMALONYL-COA EPIMERASE"/>
    <property type="match status" value="1"/>
</dbReference>
<dbReference type="EMBL" id="RSCD01000001">
    <property type="protein sequence ID" value="RSH95229.1"/>
    <property type="molecule type" value="Genomic_DNA"/>
</dbReference>
<evidence type="ECO:0000313" key="3">
    <source>
        <dbReference type="EMBL" id="RSH95229.1"/>
    </source>
</evidence>
<dbReference type="InterPro" id="IPR037523">
    <property type="entry name" value="VOC_core"/>
</dbReference>
<protein>
    <recommendedName>
        <fullName evidence="2">VOC domain-containing protein</fullName>
    </recommendedName>
</protein>
<gene>
    <name evidence="3" type="ORF">EHS25_000315</name>
</gene>
<comment type="caution">
    <text evidence="3">The sequence shown here is derived from an EMBL/GenBank/DDBJ whole genome shotgun (WGS) entry which is preliminary data.</text>
</comment>
<evidence type="ECO:0000259" key="2">
    <source>
        <dbReference type="PROSITE" id="PS51819"/>
    </source>
</evidence>
<keyword evidence="1" id="KW-0479">Metal-binding</keyword>
<dbReference type="InterPro" id="IPR051785">
    <property type="entry name" value="MMCE/EMCE_epimerase"/>
</dbReference>
<proteinExistence type="predicted"/>
<dbReference type="PANTHER" id="PTHR43048:SF3">
    <property type="entry name" value="METHYLMALONYL-COA EPIMERASE, MITOCHONDRIAL"/>
    <property type="match status" value="1"/>
</dbReference>
<dbReference type="Pfam" id="PF00903">
    <property type="entry name" value="Glyoxalase"/>
    <property type="match status" value="1"/>
</dbReference>
<dbReference type="GO" id="GO:0005739">
    <property type="term" value="C:mitochondrion"/>
    <property type="evidence" value="ECO:0007669"/>
    <property type="project" value="TreeGrafter"/>
</dbReference>
<dbReference type="PROSITE" id="PS51819">
    <property type="entry name" value="VOC"/>
    <property type="match status" value="1"/>
</dbReference>
<dbReference type="SUPFAM" id="SSF54593">
    <property type="entry name" value="Glyoxalase/Bleomycin resistance protein/Dihydroxybiphenyl dioxygenase"/>
    <property type="match status" value="1"/>
</dbReference>
<dbReference type="Gene3D" id="3.10.180.10">
    <property type="entry name" value="2,3-Dihydroxybiphenyl 1,2-Dioxygenase, domain 1"/>
    <property type="match status" value="2"/>
</dbReference>
<dbReference type="InterPro" id="IPR004360">
    <property type="entry name" value="Glyas_Fos-R_dOase_dom"/>
</dbReference>
<dbReference type="OrthoDB" id="3360610at2759"/>
<dbReference type="GO" id="GO:0046491">
    <property type="term" value="P:L-methylmalonyl-CoA metabolic process"/>
    <property type="evidence" value="ECO:0007669"/>
    <property type="project" value="TreeGrafter"/>
</dbReference>
<evidence type="ECO:0000256" key="1">
    <source>
        <dbReference type="ARBA" id="ARBA00022723"/>
    </source>
</evidence>
<dbReference type="GO" id="GO:0004493">
    <property type="term" value="F:methylmalonyl-CoA epimerase activity"/>
    <property type="evidence" value="ECO:0007669"/>
    <property type="project" value="TreeGrafter"/>
</dbReference>
<dbReference type="InterPro" id="IPR029068">
    <property type="entry name" value="Glyas_Bleomycin-R_OHBP_Dase"/>
</dbReference>
<keyword evidence="4" id="KW-1185">Reference proteome</keyword>
<dbReference type="Proteomes" id="UP000279259">
    <property type="component" value="Unassembled WGS sequence"/>
</dbReference>
<reference evidence="3 4" key="1">
    <citation type="submission" date="2018-11" db="EMBL/GenBank/DDBJ databases">
        <title>Genome sequence of Saitozyma podzolica DSM 27192.</title>
        <authorList>
            <person name="Aliyu H."/>
            <person name="Gorte O."/>
            <person name="Ochsenreither K."/>
        </authorList>
    </citation>
    <scope>NUCLEOTIDE SEQUENCE [LARGE SCALE GENOMIC DNA]</scope>
    <source>
        <strain evidence="3 4">DSM 27192</strain>
    </source>
</reference>
<accession>A0A427YVZ6</accession>
<sequence length="336" mass="37708">MTAATTQASSPIRIVRLAHMRYRHANIAQTQEFLEDFGMRLAYKEGNHRFYFAGDGPDPFVYVAEVGERSEFLGGTFLVETKEDLERASQLIPGATSLQSAGPAGGYMVTFRDPDGIPCNLAWGLAGKAVNEETTIPLVNFPTAKPRRGEFIRFKQKPCPVFKLGHFGLLISDFQRTYDFYTKHFNLKATDLLTAPDGSYVAGFMHIDRGEEWVDHHTFFFSTNSQRVGPHHCSYEVHDSDIQAIGHDWLLRKGYTPSWGIGRHILGSQVFDYWYTPDDFMVEHYSDGDLVNCHTETGLLPAADEALAIWGPAVPEGFMSALPCNKKGVPHELVQR</sequence>